<feature type="domain" description="Flagellar hook-associated protein 2 N-terminal" evidence="8">
    <location>
        <begin position="11"/>
        <end position="106"/>
    </location>
</feature>
<evidence type="ECO:0000256" key="3">
    <source>
        <dbReference type="ARBA" id="ARBA00016246"/>
    </source>
</evidence>
<comment type="function">
    <text evidence="6">Required for the morphogenesis and for the elongation of the flagellar filament by facilitating polymerization of the flagellin monomers at the tip of growing filament. Forms a capping structure, which prevents flagellin subunits (transported through the central channel of the flagellum) from leaking out without polymerization at the distal end.</text>
</comment>
<comment type="function">
    <text evidence="7">Required for morphogenesis and for the elongation of the flagellar filament by facilitating polymerization of the flagellin monomers at the tip of growing filament. Forms a capping structure, which prevents flagellin subunits (transported through the central channel of the flagellum) from leaking out without polymerization at the distal end.</text>
</comment>
<evidence type="ECO:0000256" key="1">
    <source>
        <dbReference type="ARBA" id="ARBA00009764"/>
    </source>
</evidence>
<evidence type="ECO:0000256" key="6">
    <source>
        <dbReference type="ARBA" id="ARBA00025175"/>
    </source>
</evidence>
<keyword evidence="10" id="KW-0282">Flagellum</keyword>
<name>A0ABW1VYJ6_9GAMM</name>
<keyword evidence="10" id="KW-0966">Cell projection</keyword>
<evidence type="ECO:0000256" key="4">
    <source>
        <dbReference type="ARBA" id="ARBA00023054"/>
    </source>
</evidence>
<comment type="caution">
    <text evidence="10">The sequence shown here is derived from an EMBL/GenBank/DDBJ whole genome shotgun (WGS) entry which is preliminary data.</text>
</comment>
<dbReference type="Pfam" id="PF07196">
    <property type="entry name" value="Flagellin_IN"/>
    <property type="match status" value="1"/>
</dbReference>
<comment type="similarity">
    <text evidence="1 7">Belongs to the FliD family.</text>
</comment>
<dbReference type="PANTHER" id="PTHR30288">
    <property type="entry name" value="FLAGELLAR CAP/ASSEMBLY PROTEIN FLID"/>
    <property type="match status" value="1"/>
</dbReference>
<keyword evidence="7" id="KW-0964">Secreted</keyword>
<keyword evidence="4" id="KW-0175">Coiled coil</keyword>
<evidence type="ECO:0000313" key="11">
    <source>
        <dbReference type="Proteomes" id="UP001596230"/>
    </source>
</evidence>
<dbReference type="RefSeq" id="WP_385946856.1">
    <property type="nucleotide sequence ID" value="NZ_JBHSUB010000006.1"/>
</dbReference>
<dbReference type="NCBIfam" id="NF005955">
    <property type="entry name" value="PRK08032.1"/>
    <property type="match status" value="1"/>
</dbReference>
<feature type="domain" description="Flagellar hook-associated protein 2 C-terminal" evidence="9">
    <location>
        <begin position="223"/>
        <end position="461"/>
    </location>
</feature>
<evidence type="ECO:0000259" key="8">
    <source>
        <dbReference type="Pfam" id="PF02465"/>
    </source>
</evidence>
<dbReference type="PANTHER" id="PTHR30288:SF0">
    <property type="entry name" value="FLAGELLAR HOOK-ASSOCIATED PROTEIN 2"/>
    <property type="match status" value="1"/>
</dbReference>
<evidence type="ECO:0000313" key="10">
    <source>
        <dbReference type="EMBL" id="MFC6377403.1"/>
    </source>
</evidence>
<sequence length="476" mass="49735">MNAISNLDIGSGLDLSELYNNLQNAEMAKLAPITSEATACKNKISAFGQLKSCLQSLQSAMEALTKSSSFNSTAVNSTNTAFTATTGSNAVPGNYQINVEQLATAQSLLSGKISSHSEPLGNTDGGTRTLTLKTGDGEPVEITLSDDETSLDGIVNAINKSDAGVTATSIRASDGEYYLSLTAKDTGADNTISVSVSGDDTLQGVIGYSAGDDTSGMKLTDAGQNAKLTVNGIEVESKSNTVTNAPDGVTLNLKAVSDQAETLEISTNSDDSVKAIKDWVAAYNKLQSLISSLTSFAGTGAATNDTSSNGPLMGDNTVRNIQSRLQSMLSESQGGAFSILAQLGITIDPTKQSDGSSGALMVDDTQLENALKDNPQAVAAFFTGDGKTSGFATQMNNTLNDMLSDANGKKGMLANAIDSLNSNYDGLSKRYDAMQSSIDATMARYQTQFTQLNKLMSQMDQTRQYLASQFDASSDK</sequence>
<dbReference type="InterPro" id="IPR040026">
    <property type="entry name" value="FliD"/>
</dbReference>
<dbReference type="InterPro" id="IPR010810">
    <property type="entry name" value="Flagellin_hook_IN_motif"/>
</dbReference>
<comment type="subunit">
    <text evidence="2 7">Homopentamer.</text>
</comment>
<keyword evidence="10" id="KW-0969">Cilium</keyword>
<evidence type="ECO:0000256" key="7">
    <source>
        <dbReference type="RuleBase" id="RU362066"/>
    </source>
</evidence>
<dbReference type="InterPro" id="IPR003481">
    <property type="entry name" value="FliD_N"/>
</dbReference>
<accession>A0ABW1VYJ6</accession>
<proteinExistence type="inferred from homology"/>
<dbReference type="Pfam" id="PF07195">
    <property type="entry name" value="FliD_C"/>
    <property type="match status" value="1"/>
</dbReference>
<evidence type="ECO:0000256" key="2">
    <source>
        <dbReference type="ARBA" id="ARBA00011255"/>
    </source>
</evidence>
<keyword evidence="5 7" id="KW-0975">Bacterial flagellum</keyword>
<protein>
    <recommendedName>
        <fullName evidence="3 7">Flagellar hook-associated protein 2</fullName>
        <shortName evidence="7">HAP2</shortName>
    </recommendedName>
    <alternativeName>
        <fullName evidence="7">Flagellar cap protein</fullName>
    </alternativeName>
</protein>
<dbReference type="Pfam" id="PF02465">
    <property type="entry name" value="FliD_N"/>
    <property type="match status" value="1"/>
</dbReference>
<dbReference type="Proteomes" id="UP001596230">
    <property type="component" value="Unassembled WGS sequence"/>
</dbReference>
<keyword evidence="11" id="KW-1185">Reference proteome</keyword>
<evidence type="ECO:0000256" key="5">
    <source>
        <dbReference type="ARBA" id="ARBA00023143"/>
    </source>
</evidence>
<organism evidence="10 11">
    <name type="scientific">Tatumella terrea</name>
    <dbReference type="NCBI Taxonomy" id="419007"/>
    <lineage>
        <taxon>Bacteria</taxon>
        <taxon>Pseudomonadati</taxon>
        <taxon>Pseudomonadota</taxon>
        <taxon>Gammaproteobacteria</taxon>
        <taxon>Enterobacterales</taxon>
        <taxon>Erwiniaceae</taxon>
        <taxon>Tatumella</taxon>
    </lineage>
</organism>
<dbReference type="InterPro" id="IPR010809">
    <property type="entry name" value="FliD_C"/>
</dbReference>
<reference evidence="11" key="1">
    <citation type="journal article" date="2019" name="Int. J. Syst. Evol. Microbiol.">
        <title>The Global Catalogue of Microorganisms (GCM) 10K type strain sequencing project: providing services to taxonomists for standard genome sequencing and annotation.</title>
        <authorList>
            <consortium name="The Broad Institute Genomics Platform"/>
            <consortium name="The Broad Institute Genome Sequencing Center for Infectious Disease"/>
            <person name="Wu L."/>
            <person name="Ma J."/>
        </authorList>
    </citation>
    <scope>NUCLEOTIDE SEQUENCE [LARGE SCALE GENOMIC DNA]</scope>
    <source>
        <strain evidence="11">CGMCC 1.18518</strain>
    </source>
</reference>
<gene>
    <name evidence="10" type="primary">fliD</name>
    <name evidence="10" type="ORF">ACFP9W_04755</name>
</gene>
<comment type="subcellular location">
    <subcellularLocation>
        <location evidence="7">Secreted</location>
    </subcellularLocation>
    <subcellularLocation>
        <location evidence="7">Bacterial flagellum</location>
    </subcellularLocation>
</comment>
<dbReference type="EMBL" id="JBHSUB010000006">
    <property type="protein sequence ID" value="MFC6377403.1"/>
    <property type="molecule type" value="Genomic_DNA"/>
</dbReference>
<evidence type="ECO:0000259" key="9">
    <source>
        <dbReference type="Pfam" id="PF07195"/>
    </source>
</evidence>